<name>A0A0G0P6U6_UNCC2</name>
<dbReference type="PATRIC" id="fig|1618345.3.peg.844"/>
<proteinExistence type="predicted"/>
<dbReference type="PANTHER" id="PTHR43308:SF5">
    <property type="entry name" value="S-LAYER PROTEIN _ PEPTIDOGLYCAN ENDO-BETA-N-ACETYLGLUCOSAMINIDASE"/>
    <property type="match status" value="1"/>
</dbReference>
<evidence type="ECO:0000256" key="1">
    <source>
        <dbReference type="SAM" id="MobiDB-lite"/>
    </source>
</evidence>
<keyword evidence="2" id="KW-0732">Signal</keyword>
<feature type="domain" description="SLH" evidence="3">
    <location>
        <begin position="497"/>
        <end position="552"/>
    </location>
</feature>
<dbReference type="SUPFAM" id="SSF82171">
    <property type="entry name" value="DPP6 N-terminal domain-like"/>
    <property type="match status" value="1"/>
</dbReference>
<feature type="domain" description="SLH" evidence="3">
    <location>
        <begin position="377"/>
        <end position="440"/>
    </location>
</feature>
<dbReference type="InterPro" id="IPR051465">
    <property type="entry name" value="Cell_Envelope_Struct_Comp"/>
</dbReference>
<dbReference type="STRING" id="1618345.UT18_C0015G0008"/>
<sequence>MKKMLLLAIIVLIALSILSQVALAGGGIDGGIAYRAYKYTLDHDVDKISVINTDGTNKTSLIQAEYTNGLSWDPSGTKIQFAYEDSDNKSFSIVKNINGETEWKKDAWISDSSWINADAIIYGGFSGLWKINLSTGEEKQILTPGGYVKDHNPIYSPDQRNLAFVHHEWGSDFTISVINNITDSETPYQGENRYGSYFNPRLTTIMSGDSNFNENMMLQYTPEGNLFFGTDESNGKLWFVNNPTENFTIQQYTDTNGINEFRLSHDGTMIAYATNEGLVLLKLDGSTKKLWSGHIESNLSWAPDDKAICFSTSDDKIIIVDLAGKAYKVTTEIDATISQVEWSPKQTSYLLTPEIKPMPQLDPPPIKAPDPDKKTPENPTFIDMSNSHWAYAYIIGLYKKGVVSGYPDGSFRPEHYVTRAEIAKMIVLALEDQESNSFSSFSDVMPFHWANGYVVRGQELGFINGYPDNTFKPDYAVTRAEVVKMCVSAKKIELSGNGITFPDVPDTYWAYTYIVTSKNMGVVSGYPDGRFLPNNFVTRAEVAKILYEMNNG</sequence>
<evidence type="ECO:0000259" key="3">
    <source>
        <dbReference type="PROSITE" id="PS51272"/>
    </source>
</evidence>
<dbReference type="EMBL" id="LBVV01000015">
    <property type="protein sequence ID" value="KKQ93854.1"/>
    <property type="molecule type" value="Genomic_DNA"/>
</dbReference>
<evidence type="ECO:0000313" key="5">
    <source>
        <dbReference type="Proteomes" id="UP000034207"/>
    </source>
</evidence>
<gene>
    <name evidence="4" type="ORF">UT18_C0015G0008</name>
</gene>
<accession>A0A0G0P6U6</accession>
<evidence type="ECO:0000313" key="4">
    <source>
        <dbReference type="EMBL" id="KKQ93854.1"/>
    </source>
</evidence>
<evidence type="ECO:0000256" key="2">
    <source>
        <dbReference type="SAM" id="SignalP"/>
    </source>
</evidence>
<reference evidence="4 5" key="1">
    <citation type="journal article" date="2015" name="Nature">
        <title>rRNA introns, odd ribosomes, and small enigmatic genomes across a large radiation of phyla.</title>
        <authorList>
            <person name="Brown C.T."/>
            <person name="Hug L.A."/>
            <person name="Thomas B.C."/>
            <person name="Sharon I."/>
            <person name="Castelle C.J."/>
            <person name="Singh A."/>
            <person name="Wilkins M.J."/>
            <person name="Williams K.H."/>
            <person name="Banfield J.F."/>
        </authorList>
    </citation>
    <scope>NUCLEOTIDE SEQUENCE [LARGE SCALE GENOMIC DNA]</scope>
</reference>
<dbReference type="Pfam" id="PF00395">
    <property type="entry name" value="SLH"/>
    <property type="match status" value="3"/>
</dbReference>
<feature type="chain" id="PRO_5002533928" evidence="2">
    <location>
        <begin position="25"/>
        <end position="552"/>
    </location>
</feature>
<feature type="region of interest" description="Disordered" evidence="1">
    <location>
        <begin position="358"/>
        <end position="379"/>
    </location>
</feature>
<dbReference type="Gene3D" id="2.120.10.30">
    <property type="entry name" value="TolB, C-terminal domain"/>
    <property type="match status" value="2"/>
</dbReference>
<dbReference type="PANTHER" id="PTHR43308">
    <property type="entry name" value="OUTER MEMBRANE PROTEIN ALPHA-RELATED"/>
    <property type="match status" value="1"/>
</dbReference>
<dbReference type="AlphaFoldDB" id="A0A0G0P6U6"/>
<dbReference type="Proteomes" id="UP000034207">
    <property type="component" value="Unassembled WGS sequence"/>
</dbReference>
<dbReference type="InterPro" id="IPR011042">
    <property type="entry name" value="6-blade_b-propeller_TolB-like"/>
</dbReference>
<dbReference type="PROSITE" id="PS51272">
    <property type="entry name" value="SLH"/>
    <property type="match status" value="3"/>
</dbReference>
<protein>
    <submittedName>
        <fullName evidence="4">Amidase</fullName>
    </submittedName>
</protein>
<comment type="caution">
    <text evidence="4">The sequence shown here is derived from an EMBL/GenBank/DDBJ whole genome shotgun (WGS) entry which is preliminary data.</text>
</comment>
<dbReference type="InterPro" id="IPR001119">
    <property type="entry name" value="SLH_dom"/>
</dbReference>
<feature type="signal peptide" evidence="2">
    <location>
        <begin position="1"/>
        <end position="24"/>
    </location>
</feature>
<feature type="domain" description="SLH" evidence="3">
    <location>
        <begin position="441"/>
        <end position="496"/>
    </location>
</feature>
<organism evidence="4 5">
    <name type="scientific">candidate division CPR2 bacterium GW2011_GWC2_39_10</name>
    <dbReference type="NCBI Taxonomy" id="1618345"/>
    <lineage>
        <taxon>Bacteria</taxon>
        <taxon>Bacteria division CPR2</taxon>
    </lineage>
</organism>